<dbReference type="eggNOG" id="ENOG502R85P">
    <property type="taxonomic scope" value="Eukaryota"/>
</dbReference>
<dbReference type="PaxDb" id="4113-PGSC0003DMT400096584"/>
<feature type="domain" description="Putative plant transposon protein" evidence="2">
    <location>
        <begin position="5"/>
        <end position="90"/>
    </location>
</feature>
<dbReference type="Proteomes" id="UP000011115">
    <property type="component" value="Unassembled WGS sequence"/>
</dbReference>
<feature type="region of interest" description="Disordered" evidence="1">
    <location>
        <begin position="110"/>
        <end position="163"/>
    </location>
</feature>
<protein>
    <recommendedName>
        <fullName evidence="2">Putative plant transposon protein domain-containing protein</fullName>
    </recommendedName>
</protein>
<accession>M1DYS6</accession>
<name>M1DYS6_SOLTU</name>
<sequence length="252" mass="27760">MDVGVPIEKRDMNTASRYWFGSISSTMMPSQNESILRHPRVACLGSIMSKRKINLGLLVSQEMAMKAKKTQTSLPFPVLITELCRRAGVPCDITRDVEVTLSSSTDIRRIEAEFPQEEIDRRRAAPTDTSPEVDVEALPAETSSHTPASKHQKDDAGHADSETEIDKEQVAVHDKVLSESQEDIIFRDLPNLVEMVMQSTTQIVPVEPSTTAPSGFGIASMSEATPETETHDQIDISGTDAHIQTPTDRETT</sequence>
<feature type="compositionally biased region" description="Basic and acidic residues" evidence="1">
    <location>
        <begin position="110"/>
        <end position="125"/>
    </location>
</feature>
<dbReference type="PANTHER" id="PTHR33180">
    <property type="entry name" value="PHOTOSYSTEM II CP43 REACTION CENTER PROTEIN"/>
    <property type="match status" value="1"/>
</dbReference>
<dbReference type="Pfam" id="PF20167">
    <property type="entry name" value="Transposase_32"/>
    <property type="match status" value="1"/>
</dbReference>
<reference evidence="4" key="1">
    <citation type="journal article" date="2011" name="Nature">
        <title>Genome sequence and analysis of the tuber crop potato.</title>
        <authorList>
            <consortium name="The Potato Genome Sequencing Consortium"/>
        </authorList>
    </citation>
    <scope>NUCLEOTIDE SEQUENCE [LARGE SCALE GENOMIC DNA]</scope>
    <source>
        <strain evidence="4">cv. DM1-3 516 R44</strain>
    </source>
</reference>
<dbReference type="InterPro" id="IPR046796">
    <property type="entry name" value="Transposase_32_dom"/>
</dbReference>
<reference evidence="3" key="2">
    <citation type="submission" date="2015-06" db="UniProtKB">
        <authorList>
            <consortium name="EnsemblPlants"/>
        </authorList>
    </citation>
    <scope>IDENTIFICATION</scope>
    <source>
        <strain evidence="3">DM1-3 516 R44</strain>
    </source>
</reference>
<dbReference type="AlphaFoldDB" id="M1DYS6"/>
<dbReference type="HOGENOM" id="CLU_029307_2_3_1"/>
<organism evidence="3 4">
    <name type="scientific">Solanum tuberosum</name>
    <name type="common">Potato</name>
    <dbReference type="NCBI Taxonomy" id="4113"/>
    <lineage>
        <taxon>Eukaryota</taxon>
        <taxon>Viridiplantae</taxon>
        <taxon>Streptophyta</taxon>
        <taxon>Embryophyta</taxon>
        <taxon>Tracheophyta</taxon>
        <taxon>Spermatophyta</taxon>
        <taxon>Magnoliopsida</taxon>
        <taxon>eudicotyledons</taxon>
        <taxon>Gunneridae</taxon>
        <taxon>Pentapetalae</taxon>
        <taxon>asterids</taxon>
        <taxon>lamiids</taxon>
        <taxon>Solanales</taxon>
        <taxon>Solanaceae</taxon>
        <taxon>Solanoideae</taxon>
        <taxon>Solaneae</taxon>
        <taxon>Solanum</taxon>
    </lineage>
</organism>
<dbReference type="InParanoid" id="M1DYS6"/>
<keyword evidence="4" id="KW-1185">Reference proteome</keyword>
<feature type="compositionally biased region" description="Basic and acidic residues" evidence="1">
    <location>
        <begin position="151"/>
        <end position="163"/>
    </location>
</feature>
<dbReference type="Gramene" id="PGSC0003DMT400096584">
    <property type="protein sequence ID" value="PGSC0003DMT400096584"/>
    <property type="gene ID" value="PGSC0003DMG400046155"/>
</dbReference>
<evidence type="ECO:0000313" key="3">
    <source>
        <dbReference type="EnsemblPlants" id="PGSC0003DMT400096584"/>
    </source>
</evidence>
<dbReference type="EnsemblPlants" id="PGSC0003DMT400096584">
    <property type="protein sequence ID" value="PGSC0003DMT400096584"/>
    <property type="gene ID" value="PGSC0003DMG400046155"/>
</dbReference>
<proteinExistence type="predicted"/>
<evidence type="ECO:0000256" key="1">
    <source>
        <dbReference type="SAM" id="MobiDB-lite"/>
    </source>
</evidence>
<evidence type="ECO:0000259" key="2">
    <source>
        <dbReference type="Pfam" id="PF20167"/>
    </source>
</evidence>
<dbReference type="PANTHER" id="PTHR33180:SF31">
    <property type="entry name" value="POLYPROTEIN PROTEIN"/>
    <property type="match status" value="1"/>
</dbReference>
<evidence type="ECO:0000313" key="4">
    <source>
        <dbReference type="Proteomes" id="UP000011115"/>
    </source>
</evidence>
<feature type="region of interest" description="Disordered" evidence="1">
    <location>
        <begin position="205"/>
        <end position="252"/>
    </location>
</feature>